<dbReference type="InterPro" id="IPR008523">
    <property type="entry name" value="DUF805"/>
</dbReference>
<dbReference type="Proteomes" id="UP000707477">
    <property type="component" value="Unassembled WGS sequence"/>
</dbReference>
<dbReference type="PANTHER" id="PTHR34980:SF2">
    <property type="entry name" value="INNER MEMBRANE PROTEIN YHAH-RELATED"/>
    <property type="match status" value="1"/>
</dbReference>
<dbReference type="PANTHER" id="PTHR34980">
    <property type="entry name" value="INNER MEMBRANE PROTEIN-RELATED-RELATED"/>
    <property type="match status" value="1"/>
</dbReference>
<dbReference type="Pfam" id="PF05656">
    <property type="entry name" value="DUF805"/>
    <property type="match status" value="1"/>
</dbReference>
<feature type="transmembrane region" description="Helical" evidence="1">
    <location>
        <begin position="145"/>
        <end position="164"/>
    </location>
</feature>
<keyword evidence="1" id="KW-1133">Transmembrane helix</keyword>
<feature type="domain" description="Zinc-ribbon" evidence="2">
    <location>
        <begin position="3"/>
        <end position="25"/>
    </location>
</feature>
<name>A0ABX1L8I9_9LACO</name>
<comment type="caution">
    <text evidence="3">The sequence shown here is derived from an EMBL/GenBank/DDBJ whole genome shotgun (WGS) entry which is preliminary data.</text>
</comment>
<dbReference type="RefSeq" id="WP_168850441.1">
    <property type="nucleotide sequence ID" value="NZ_JAAVSD010000042.1"/>
</dbReference>
<keyword evidence="1" id="KW-0472">Membrane</keyword>
<accession>A0ABX1L8I9</accession>
<dbReference type="EMBL" id="JAAVSD010000042">
    <property type="protein sequence ID" value="NLR30666.1"/>
    <property type="molecule type" value="Genomic_DNA"/>
</dbReference>
<dbReference type="InterPro" id="IPR026870">
    <property type="entry name" value="Zinc_ribbon_dom"/>
</dbReference>
<evidence type="ECO:0000313" key="3">
    <source>
        <dbReference type="EMBL" id="NLR30666.1"/>
    </source>
</evidence>
<proteinExistence type="predicted"/>
<evidence type="ECO:0000313" key="4">
    <source>
        <dbReference type="Proteomes" id="UP000707477"/>
    </source>
</evidence>
<sequence>MNFCPKCGTAVASGARFCPNCGFDLHAAAGQTSTVNQTASQPVASAASTAWSTPGGAAVDYQSNLGFIGATKQYFQNYVNLNGRMSRANYWWAYLAATLIGVAWLLLDDAFGSKIFSTIGGLVMFMPNITGMVRRLHDSNHSTWSVFWLLVPIVGWIYFVVLLLRAGDQEANRFG</sequence>
<keyword evidence="4" id="KW-1185">Reference proteome</keyword>
<protein>
    <submittedName>
        <fullName evidence="3">DUF805 domain-containing protein</fullName>
    </submittedName>
</protein>
<gene>
    <name evidence="3" type="ORF">HEQ44_10795</name>
</gene>
<organism evidence="3 4">
    <name type="scientific">Levilactobacillus tujiorum</name>
    <dbReference type="NCBI Taxonomy" id="2912243"/>
    <lineage>
        <taxon>Bacteria</taxon>
        <taxon>Bacillati</taxon>
        <taxon>Bacillota</taxon>
        <taxon>Bacilli</taxon>
        <taxon>Lactobacillales</taxon>
        <taxon>Lactobacillaceae</taxon>
        <taxon>Levilactobacillus</taxon>
    </lineage>
</organism>
<feature type="transmembrane region" description="Helical" evidence="1">
    <location>
        <begin position="90"/>
        <end position="107"/>
    </location>
</feature>
<evidence type="ECO:0000259" key="2">
    <source>
        <dbReference type="Pfam" id="PF13240"/>
    </source>
</evidence>
<reference evidence="3 4" key="1">
    <citation type="submission" date="2020-03" db="EMBL/GenBank/DDBJ databases">
        <authorList>
            <person name="Zhang Z."/>
            <person name="Guo Z."/>
            <person name="Hou Q."/>
            <person name="Shen X."/>
        </authorList>
    </citation>
    <scope>NUCLEOTIDE SEQUENCE [LARGE SCALE GENOMIC DNA]</scope>
    <source>
        <strain evidence="3 4">HBUAS51329</strain>
    </source>
</reference>
<evidence type="ECO:0000256" key="1">
    <source>
        <dbReference type="SAM" id="Phobius"/>
    </source>
</evidence>
<keyword evidence="1" id="KW-0812">Transmembrane</keyword>
<dbReference type="Pfam" id="PF13240">
    <property type="entry name" value="Zn_Ribbon_1"/>
    <property type="match status" value="1"/>
</dbReference>